<gene>
    <name evidence="1" type="ORF">LX77_01309</name>
</gene>
<keyword evidence="2" id="KW-1185">Reference proteome</keyword>
<protein>
    <submittedName>
        <fullName evidence="1">Uncharacterized protein</fullName>
    </submittedName>
</protein>
<dbReference type="EMBL" id="QLLQ01000003">
    <property type="protein sequence ID" value="RAJ25892.1"/>
    <property type="molecule type" value="Genomic_DNA"/>
</dbReference>
<accession>A0A327SC27</accession>
<evidence type="ECO:0000313" key="2">
    <source>
        <dbReference type="Proteomes" id="UP000248987"/>
    </source>
</evidence>
<reference evidence="1 2" key="1">
    <citation type="submission" date="2018-06" db="EMBL/GenBank/DDBJ databases">
        <title>Genomic Encyclopedia of Archaeal and Bacterial Type Strains, Phase II (KMG-II): from individual species to whole genera.</title>
        <authorList>
            <person name="Goeker M."/>
        </authorList>
    </citation>
    <scope>NUCLEOTIDE SEQUENCE [LARGE SCALE GENOMIC DNA]</scope>
    <source>
        <strain evidence="1 2">DSM 12408</strain>
    </source>
</reference>
<comment type="caution">
    <text evidence="1">The sequence shown here is derived from an EMBL/GenBank/DDBJ whole genome shotgun (WGS) entry which is preliminary data.</text>
</comment>
<proteinExistence type="predicted"/>
<evidence type="ECO:0000313" key="1">
    <source>
        <dbReference type="EMBL" id="RAJ25892.1"/>
    </source>
</evidence>
<organism evidence="1 2">
    <name type="scientific">Gelidibacter algens</name>
    <dbReference type="NCBI Taxonomy" id="49280"/>
    <lineage>
        <taxon>Bacteria</taxon>
        <taxon>Pseudomonadati</taxon>
        <taxon>Bacteroidota</taxon>
        <taxon>Flavobacteriia</taxon>
        <taxon>Flavobacteriales</taxon>
        <taxon>Flavobacteriaceae</taxon>
        <taxon>Gelidibacter</taxon>
    </lineage>
</organism>
<name>A0A327SC27_9FLAO</name>
<sequence length="41" mass="4581">MKRNIIGALVILLVTIAFLLVIDDISRAQDLPDHVNVHETN</sequence>
<dbReference type="Proteomes" id="UP000248987">
    <property type="component" value="Unassembled WGS sequence"/>
</dbReference>
<dbReference type="AlphaFoldDB" id="A0A327SC27"/>
<dbReference type="RefSeq" id="WP_262510703.1">
    <property type="nucleotide sequence ID" value="NZ_LZRN01000007.1"/>
</dbReference>